<dbReference type="RefSeq" id="YP_009276589.1">
    <property type="nucleotide sequence ID" value="NC_030942.1"/>
</dbReference>
<gene>
    <name evidence="1" type="primary">62</name>
    <name evidence="1" type="ORF">PBI_BRITBRAT_62</name>
</gene>
<dbReference type="GeneID" id="28802902"/>
<organism evidence="1 2">
    <name type="scientific">Gordonia phage BritBrat</name>
    <dbReference type="NCBI Taxonomy" id="1838064"/>
    <lineage>
        <taxon>Viruses</taxon>
        <taxon>Duplodnaviria</taxon>
        <taxon>Heunggongvirae</taxon>
        <taxon>Uroviricota</taxon>
        <taxon>Caudoviricetes</taxon>
        <taxon>Britbratvirus</taxon>
        <taxon>Britbratvirus britbrat</taxon>
    </lineage>
</organism>
<dbReference type="EMBL" id="KU998233">
    <property type="protein sequence ID" value="ANA85265.1"/>
    <property type="molecule type" value="Genomic_DNA"/>
</dbReference>
<name>A0A166Y033_9CAUD</name>
<proteinExistence type="predicted"/>
<evidence type="ECO:0000313" key="2">
    <source>
        <dbReference type="Proteomes" id="UP000202279"/>
    </source>
</evidence>
<evidence type="ECO:0000313" key="1">
    <source>
        <dbReference type="EMBL" id="ANA85265.1"/>
    </source>
</evidence>
<protein>
    <submittedName>
        <fullName evidence="1">Uncharacterized protein</fullName>
    </submittedName>
</protein>
<reference evidence="2" key="1">
    <citation type="submission" date="2016-03" db="EMBL/GenBank/DDBJ databases">
        <authorList>
            <person name="Ploux O."/>
        </authorList>
    </citation>
    <scope>NUCLEOTIDE SEQUENCE [LARGE SCALE GENOMIC DNA]</scope>
</reference>
<dbReference type="Proteomes" id="UP000202279">
    <property type="component" value="Segment"/>
</dbReference>
<sequence>MSGGPKVIPWRCRVGFHSWTPWRAGGITEHFDEFSRTIPFKTTRRYYSDCVGCNKSRMRRRKAA</sequence>
<accession>A0A166Y033</accession>
<keyword evidence="2" id="KW-1185">Reference proteome</keyword>
<dbReference type="KEGG" id="vg:28802902"/>